<feature type="transmembrane region" description="Helical" evidence="1">
    <location>
        <begin position="112"/>
        <end position="133"/>
    </location>
</feature>
<dbReference type="EMBL" id="OUUW01000006">
    <property type="protein sequence ID" value="SPP82497.1"/>
    <property type="molecule type" value="Genomic_DNA"/>
</dbReference>
<evidence type="ECO:0000313" key="3">
    <source>
        <dbReference type="Proteomes" id="UP000268350"/>
    </source>
</evidence>
<name>A0A3B0JJG0_DROGU</name>
<gene>
    <name evidence="2" type="ORF">DGUA_6G014381</name>
</gene>
<keyword evidence="1" id="KW-0812">Transmembrane</keyword>
<dbReference type="Proteomes" id="UP000268350">
    <property type="component" value="Unassembled WGS sequence"/>
</dbReference>
<reference evidence="3" key="1">
    <citation type="submission" date="2018-01" db="EMBL/GenBank/DDBJ databases">
        <authorList>
            <person name="Alioto T."/>
            <person name="Alioto T."/>
        </authorList>
    </citation>
    <scope>NUCLEOTIDE SEQUENCE [LARGE SCALE GENOMIC DNA]</scope>
</reference>
<feature type="non-terminal residue" evidence="2">
    <location>
        <position position="1"/>
    </location>
</feature>
<evidence type="ECO:0000313" key="2">
    <source>
        <dbReference type="EMBL" id="SPP82497.1"/>
    </source>
</evidence>
<keyword evidence="1" id="KW-0472">Membrane</keyword>
<feature type="non-terminal residue" evidence="2">
    <location>
        <position position="257"/>
    </location>
</feature>
<keyword evidence="3" id="KW-1185">Reference proteome</keyword>
<accession>A0A3B0JJG0</accession>
<keyword evidence="1" id="KW-1133">Transmembrane helix</keyword>
<organism evidence="2 3">
    <name type="scientific">Drosophila guanche</name>
    <name type="common">Fruit fly</name>
    <dbReference type="NCBI Taxonomy" id="7266"/>
    <lineage>
        <taxon>Eukaryota</taxon>
        <taxon>Metazoa</taxon>
        <taxon>Ecdysozoa</taxon>
        <taxon>Arthropoda</taxon>
        <taxon>Hexapoda</taxon>
        <taxon>Insecta</taxon>
        <taxon>Pterygota</taxon>
        <taxon>Neoptera</taxon>
        <taxon>Endopterygota</taxon>
        <taxon>Diptera</taxon>
        <taxon>Brachycera</taxon>
        <taxon>Muscomorpha</taxon>
        <taxon>Ephydroidea</taxon>
        <taxon>Drosophilidae</taxon>
        <taxon>Drosophila</taxon>
        <taxon>Sophophora</taxon>
    </lineage>
</organism>
<proteinExistence type="predicted"/>
<evidence type="ECO:0000256" key="1">
    <source>
        <dbReference type="SAM" id="Phobius"/>
    </source>
</evidence>
<sequence>PRSLSAQCSDFGGRSRSKAVAYFSSTGICVCLLRFQSQSAPQNMSPFPCVCVGARETRTMFAPALRDDRNITKSCHVSPLQCSICRMLRFPPFQPSTVRVSTKKHIESPTGLLLWLYPLSCVLCPLFSFHFHFTQLLELLSAAAVSVAVAVAVRVDHEYFRHLIVNYTYAQCAVGEFFKSSWPSPVTAVYSFYNFQSDSVRINLRFIFCFHLPFYMHERVTNQFPPQVVASVAAGNTYKKKINNRANFSLNKVICEF</sequence>
<dbReference type="AlphaFoldDB" id="A0A3B0JJG0"/>
<protein>
    <submittedName>
        <fullName evidence="2">Uncharacterized protein</fullName>
    </submittedName>
</protein>